<sequence>MPASVRTAVIADPAGTLLALDFDGTLAHIVDDPTQAYAHERSVAALARLGRVLGQVAIVTGRPVRQALELGGFAGVEGFEQLVIWGQYGAEQWDATTSEIVEPDRPEPISRLADELPGWLEERGAGHVRIEDKGLAIAVHTRGIDASLLDELAQPLADLAGGLGLVVEPGRQVIEMRAPGVDKGDSVRALASRLGARQVIFAGDDLGDLPAFAAVEDLRRSGVGGLLICSASAEQDALVARADIVLDGPDAVADWLEQLADEF</sequence>
<gene>
    <name evidence="7" type="primary">otsB</name>
    <name evidence="7" type="ORF">ESP70_019410</name>
</gene>
<evidence type="ECO:0000256" key="6">
    <source>
        <dbReference type="RuleBase" id="RU361117"/>
    </source>
</evidence>
<comment type="caution">
    <text evidence="7">The sequence shown here is derived from an EMBL/GenBank/DDBJ whole genome shotgun (WGS) entry which is preliminary data.</text>
</comment>
<dbReference type="InterPro" id="IPR036412">
    <property type="entry name" value="HAD-like_sf"/>
</dbReference>
<evidence type="ECO:0000256" key="1">
    <source>
        <dbReference type="ARBA" id="ARBA00000500"/>
    </source>
</evidence>
<dbReference type="GO" id="GO:0046872">
    <property type="term" value="F:metal ion binding"/>
    <property type="evidence" value="ECO:0007669"/>
    <property type="project" value="UniProtKB-KW"/>
</dbReference>
<evidence type="ECO:0000313" key="7">
    <source>
        <dbReference type="EMBL" id="KAA1394368.1"/>
    </source>
</evidence>
<dbReference type="AlphaFoldDB" id="A0A5M4F9J8"/>
<dbReference type="InterPro" id="IPR003337">
    <property type="entry name" value="Trehalose_PPase"/>
</dbReference>
<dbReference type="RefSeq" id="WP_149690977.1">
    <property type="nucleotide sequence ID" value="NZ_SDPQ02000004.1"/>
</dbReference>
<dbReference type="NCBIfam" id="TIGR01484">
    <property type="entry name" value="HAD-SF-IIB"/>
    <property type="match status" value="1"/>
</dbReference>
<keyword evidence="4 6" id="KW-0378">Hydrolase</keyword>
<dbReference type="InterPro" id="IPR006379">
    <property type="entry name" value="HAD-SF_hydro_IIB"/>
</dbReference>
<dbReference type="Gene3D" id="3.30.70.1020">
    <property type="entry name" value="Trehalose-6-phosphate phosphatase related protein, domain 2"/>
    <property type="match status" value="1"/>
</dbReference>
<dbReference type="Gene3D" id="3.40.50.1000">
    <property type="entry name" value="HAD superfamily/HAD-like"/>
    <property type="match status" value="1"/>
</dbReference>
<dbReference type="Proteomes" id="UP000380867">
    <property type="component" value="Unassembled WGS sequence"/>
</dbReference>
<keyword evidence="8" id="KW-1185">Reference proteome</keyword>
<dbReference type="Pfam" id="PF02358">
    <property type="entry name" value="Trehalose_PPase"/>
    <property type="match status" value="1"/>
</dbReference>
<evidence type="ECO:0000313" key="8">
    <source>
        <dbReference type="Proteomes" id="UP000380867"/>
    </source>
</evidence>
<name>A0A5M4F9J8_9ACTN</name>
<dbReference type="UniPathway" id="UPA00299"/>
<keyword evidence="6" id="KW-0460">Magnesium</keyword>
<comment type="cofactor">
    <cofactor evidence="6">
        <name>Mg(2+)</name>
        <dbReference type="ChEBI" id="CHEBI:18420"/>
    </cofactor>
</comment>
<dbReference type="GO" id="GO:0004805">
    <property type="term" value="F:trehalose-phosphatase activity"/>
    <property type="evidence" value="ECO:0007669"/>
    <property type="project" value="UniProtKB-EC"/>
</dbReference>
<accession>A0A5M4F9J8</accession>
<dbReference type="PANTHER" id="PTHR43768">
    <property type="entry name" value="TREHALOSE 6-PHOSPHATE PHOSPHATASE"/>
    <property type="match status" value="1"/>
</dbReference>
<dbReference type="SUPFAM" id="SSF56784">
    <property type="entry name" value="HAD-like"/>
    <property type="match status" value="1"/>
</dbReference>
<dbReference type="GO" id="GO:0005992">
    <property type="term" value="P:trehalose biosynthetic process"/>
    <property type="evidence" value="ECO:0007669"/>
    <property type="project" value="UniProtKB-UniPathway"/>
</dbReference>
<evidence type="ECO:0000256" key="4">
    <source>
        <dbReference type="ARBA" id="ARBA00022801"/>
    </source>
</evidence>
<evidence type="ECO:0000256" key="2">
    <source>
        <dbReference type="ARBA" id="ARBA00005199"/>
    </source>
</evidence>
<evidence type="ECO:0000256" key="3">
    <source>
        <dbReference type="ARBA" id="ARBA00008770"/>
    </source>
</evidence>
<organism evidence="7 8">
    <name type="scientific">Aeromicrobium ginsengisoli</name>
    <dbReference type="NCBI Taxonomy" id="363867"/>
    <lineage>
        <taxon>Bacteria</taxon>
        <taxon>Bacillati</taxon>
        <taxon>Actinomycetota</taxon>
        <taxon>Actinomycetes</taxon>
        <taxon>Propionibacteriales</taxon>
        <taxon>Nocardioidaceae</taxon>
        <taxon>Aeromicrobium</taxon>
    </lineage>
</organism>
<dbReference type="PANTHER" id="PTHR43768:SF3">
    <property type="entry name" value="TREHALOSE 6-PHOSPHATE PHOSPHATASE"/>
    <property type="match status" value="1"/>
</dbReference>
<keyword evidence="6" id="KW-0479">Metal-binding</keyword>
<reference evidence="7" key="1">
    <citation type="submission" date="2019-09" db="EMBL/GenBank/DDBJ databases">
        <authorList>
            <person name="Li J."/>
        </authorList>
    </citation>
    <scope>NUCLEOTIDE SEQUENCE [LARGE SCALE GENOMIC DNA]</scope>
    <source>
        <strain evidence="7">JCM 14732</strain>
    </source>
</reference>
<dbReference type="EMBL" id="SDPQ02000004">
    <property type="protein sequence ID" value="KAA1394368.1"/>
    <property type="molecule type" value="Genomic_DNA"/>
</dbReference>
<dbReference type="EC" id="3.1.3.12" evidence="6"/>
<dbReference type="InterPro" id="IPR044651">
    <property type="entry name" value="OTSB-like"/>
</dbReference>
<comment type="similarity">
    <text evidence="3 6">Belongs to the trehalose phosphatase family.</text>
</comment>
<dbReference type="NCBIfam" id="TIGR00685">
    <property type="entry name" value="T6PP"/>
    <property type="match status" value="1"/>
</dbReference>
<dbReference type="OrthoDB" id="9816160at2"/>
<proteinExistence type="inferred from homology"/>
<evidence type="ECO:0000256" key="5">
    <source>
        <dbReference type="ARBA" id="ARBA00024179"/>
    </source>
</evidence>
<protein>
    <recommendedName>
        <fullName evidence="6">Trehalose 6-phosphate phosphatase</fullName>
        <ecNumber evidence="6">3.1.3.12</ecNumber>
    </recommendedName>
</protein>
<dbReference type="InterPro" id="IPR023214">
    <property type="entry name" value="HAD_sf"/>
</dbReference>
<comment type="pathway">
    <text evidence="2 6">Glycan biosynthesis; trehalose biosynthesis.</text>
</comment>
<comment type="catalytic activity">
    <reaction evidence="1 6">
        <text>alpha,alpha-trehalose 6-phosphate + H2O = alpha,alpha-trehalose + phosphate</text>
        <dbReference type="Rhea" id="RHEA:23420"/>
        <dbReference type="ChEBI" id="CHEBI:15377"/>
        <dbReference type="ChEBI" id="CHEBI:16551"/>
        <dbReference type="ChEBI" id="CHEBI:43474"/>
        <dbReference type="ChEBI" id="CHEBI:58429"/>
        <dbReference type="EC" id="3.1.3.12"/>
    </reaction>
</comment>
<comment type="function">
    <text evidence="5 6">Removes the phosphate from trehalose 6-phosphate to produce free trehalose.</text>
</comment>